<dbReference type="Proteomes" id="UP000800040">
    <property type="component" value="Unassembled WGS sequence"/>
</dbReference>
<dbReference type="PANTHER" id="PTHR38790:SF9">
    <property type="entry name" value="F-BOX DOMAIN-CONTAINING PROTEIN"/>
    <property type="match status" value="1"/>
</dbReference>
<dbReference type="Pfam" id="PF24864">
    <property type="entry name" value="DUF7730"/>
    <property type="match status" value="1"/>
</dbReference>
<feature type="compositionally biased region" description="Basic residues" evidence="1">
    <location>
        <begin position="8"/>
        <end position="19"/>
    </location>
</feature>
<reference evidence="3" key="1">
    <citation type="submission" date="2020-01" db="EMBL/GenBank/DDBJ databases">
        <authorList>
            <consortium name="DOE Joint Genome Institute"/>
            <person name="Haridas S."/>
            <person name="Albert R."/>
            <person name="Binder M."/>
            <person name="Bloem J."/>
            <person name="Labutti K."/>
            <person name="Salamov A."/>
            <person name="Andreopoulos B."/>
            <person name="Baker S.E."/>
            <person name="Barry K."/>
            <person name="Bills G."/>
            <person name="Bluhm B.H."/>
            <person name="Cannon C."/>
            <person name="Castanera R."/>
            <person name="Culley D.E."/>
            <person name="Daum C."/>
            <person name="Ezra D."/>
            <person name="Gonzalez J.B."/>
            <person name="Henrissat B."/>
            <person name="Kuo A."/>
            <person name="Liang C."/>
            <person name="Lipzen A."/>
            <person name="Lutzoni F."/>
            <person name="Magnuson J."/>
            <person name="Mondo S."/>
            <person name="Nolan M."/>
            <person name="Ohm R."/>
            <person name="Pangilinan J."/>
            <person name="Park H.-J."/>
            <person name="Ramirez L."/>
            <person name="Alfaro M."/>
            <person name="Sun H."/>
            <person name="Tritt A."/>
            <person name="Yoshinaga Y."/>
            <person name="Zwiers L.-H."/>
            <person name="Turgeon B.G."/>
            <person name="Goodwin S.B."/>
            <person name="Spatafora J.W."/>
            <person name="Crous P.W."/>
            <person name="Grigoriev I.V."/>
        </authorList>
    </citation>
    <scope>NUCLEOTIDE SEQUENCE</scope>
    <source>
        <strain evidence="3">P77</strain>
    </source>
</reference>
<sequence>MAWEVSKERHRARVAKKLAKQPPPKPLMLRNGTRSSQQQSRLLALPAELRLMIWERVVGGKLIVLHRKDGKMMHYSMDLESATNATAQITRQTRHDATATPTTRPKAKLLALLQACQMTYLESIKVLYQANTFICLDYRVLRDLCRGPTGYHMPLIRSLQIHFNHKQFPHNTTTTEAEGQIFRCPWHHPVSETLSTDFHQVFPNLHTLSIFLRGHLFEDHVYEEILGRVRAVYQHPISVQISALKLPKSFFARNNLQPMQIQAPIVRMLVDSECRKLCIVPPSRDPLQYPAEGEDKQAETDMWRAGRLSLQSDNGPEKLMTLYYAVLIPEDEKEVEMWKTTPPLLWDAVRT</sequence>
<proteinExistence type="predicted"/>
<organism evidence="3 4">
    <name type="scientific">Decorospora gaudefroyi</name>
    <dbReference type="NCBI Taxonomy" id="184978"/>
    <lineage>
        <taxon>Eukaryota</taxon>
        <taxon>Fungi</taxon>
        <taxon>Dikarya</taxon>
        <taxon>Ascomycota</taxon>
        <taxon>Pezizomycotina</taxon>
        <taxon>Dothideomycetes</taxon>
        <taxon>Pleosporomycetidae</taxon>
        <taxon>Pleosporales</taxon>
        <taxon>Pleosporineae</taxon>
        <taxon>Pleosporaceae</taxon>
        <taxon>Decorospora</taxon>
    </lineage>
</organism>
<name>A0A6A5KE61_9PLEO</name>
<accession>A0A6A5KE61</accession>
<dbReference type="EMBL" id="ML975332">
    <property type="protein sequence ID" value="KAF1832754.1"/>
    <property type="molecule type" value="Genomic_DNA"/>
</dbReference>
<protein>
    <recommendedName>
        <fullName evidence="2">DUF7730 domain-containing protein</fullName>
    </recommendedName>
</protein>
<gene>
    <name evidence="3" type="ORF">BDW02DRAFT_581008</name>
</gene>
<evidence type="ECO:0000313" key="3">
    <source>
        <dbReference type="EMBL" id="KAF1832754.1"/>
    </source>
</evidence>
<dbReference type="PANTHER" id="PTHR38790">
    <property type="entry name" value="2EXR DOMAIN-CONTAINING PROTEIN-RELATED"/>
    <property type="match status" value="1"/>
</dbReference>
<evidence type="ECO:0000256" key="1">
    <source>
        <dbReference type="SAM" id="MobiDB-lite"/>
    </source>
</evidence>
<dbReference type="OrthoDB" id="3681269at2759"/>
<keyword evidence="4" id="KW-1185">Reference proteome</keyword>
<feature type="region of interest" description="Disordered" evidence="1">
    <location>
        <begin position="1"/>
        <end position="35"/>
    </location>
</feature>
<dbReference type="AlphaFoldDB" id="A0A6A5KE61"/>
<feature type="domain" description="DUF7730" evidence="2">
    <location>
        <begin position="36"/>
        <end position="174"/>
    </location>
</feature>
<evidence type="ECO:0000313" key="4">
    <source>
        <dbReference type="Proteomes" id="UP000800040"/>
    </source>
</evidence>
<dbReference type="InterPro" id="IPR056632">
    <property type="entry name" value="DUF7730"/>
</dbReference>
<evidence type="ECO:0000259" key="2">
    <source>
        <dbReference type="Pfam" id="PF24864"/>
    </source>
</evidence>